<dbReference type="Proteomes" id="UP000193240">
    <property type="component" value="Unassembled WGS sequence"/>
</dbReference>
<name>A0A1Y2LYB6_EPING</name>
<dbReference type="AlphaFoldDB" id="A0A1Y2LYB6"/>
<protein>
    <recommendedName>
        <fullName evidence="1">Heterokaryon incompatibility domain-containing protein</fullName>
    </recommendedName>
</protein>
<dbReference type="InParanoid" id="A0A1Y2LYB6"/>
<dbReference type="STRING" id="105696.A0A1Y2LYB6"/>
<dbReference type="InterPro" id="IPR010730">
    <property type="entry name" value="HET"/>
</dbReference>
<evidence type="ECO:0000313" key="3">
    <source>
        <dbReference type="Proteomes" id="UP000193240"/>
    </source>
</evidence>
<gene>
    <name evidence="2" type="ORF">B5807_06751</name>
</gene>
<proteinExistence type="predicted"/>
<dbReference type="EMBL" id="KZ107845">
    <property type="protein sequence ID" value="OSS48850.1"/>
    <property type="molecule type" value="Genomic_DNA"/>
</dbReference>
<keyword evidence="3" id="KW-1185">Reference proteome</keyword>
<organism evidence="2 3">
    <name type="scientific">Epicoccum nigrum</name>
    <name type="common">Soil fungus</name>
    <name type="synonym">Epicoccum purpurascens</name>
    <dbReference type="NCBI Taxonomy" id="105696"/>
    <lineage>
        <taxon>Eukaryota</taxon>
        <taxon>Fungi</taxon>
        <taxon>Dikarya</taxon>
        <taxon>Ascomycota</taxon>
        <taxon>Pezizomycotina</taxon>
        <taxon>Dothideomycetes</taxon>
        <taxon>Pleosporomycetidae</taxon>
        <taxon>Pleosporales</taxon>
        <taxon>Pleosporineae</taxon>
        <taxon>Didymellaceae</taxon>
        <taxon>Epicoccum</taxon>
    </lineage>
</organism>
<dbReference type="Pfam" id="PF06985">
    <property type="entry name" value="HET"/>
    <property type="match status" value="1"/>
</dbReference>
<accession>A0A1Y2LYB6</accession>
<dbReference type="OMA" id="AIYEDEM"/>
<dbReference type="InterPro" id="IPR052895">
    <property type="entry name" value="HetReg/Transcr_Mod"/>
</dbReference>
<evidence type="ECO:0000313" key="2">
    <source>
        <dbReference type="EMBL" id="OSS48850.1"/>
    </source>
</evidence>
<dbReference type="PANTHER" id="PTHR24148:SF73">
    <property type="entry name" value="HET DOMAIN PROTEIN (AFU_ORTHOLOGUE AFUA_8G01020)"/>
    <property type="match status" value="1"/>
</dbReference>
<dbReference type="PANTHER" id="PTHR24148">
    <property type="entry name" value="ANKYRIN REPEAT DOMAIN-CONTAINING PROTEIN 39 HOMOLOG-RELATED"/>
    <property type="match status" value="1"/>
</dbReference>
<feature type="domain" description="Heterokaryon incompatibility" evidence="1">
    <location>
        <begin position="52"/>
        <end position="195"/>
    </location>
</feature>
<evidence type="ECO:0000259" key="1">
    <source>
        <dbReference type="Pfam" id="PF06985"/>
    </source>
</evidence>
<reference evidence="2 3" key="1">
    <citation type="journal article" date="2017" name="Genome Announc.">
        <title>Genome sequence of the saprophytic ascomycete Epicoccum nigrum ICMP 19927 strain isolated from New Zealand.</title>
        <authorList>
            <person name="Fokin M."/>
            <person name="Fleetwood D."/>
            <person name="Weir B.S."/>
            <person name="Villas-Boas S.G."/>
        </authorList>
    </citation>
    <scope>NUCLEOTIDE SEQUENCE [LARGE SCALE GENOMIC DNA]</scope>
    <source>
        <strain evidence="2 3">ICMP 19927</strain>
    </source>
</reference>
<sequence length="370" mass="43280">MTAVIFQTPYFQAPLDLTSSSFRLVELQPCSPTDIIKCHLTAHPSPPDCPPFVALSYMWDHTSPKDTIYLNGTPFLVGHSLWTFLDEMRSRDKFQMYWIDAICINQSNIQERNHQVQLMNVIYSQAKSVYIWLGLVEERSLSIEAMEFLKDVDSWHEDSKPYLLVESGKITSIQHDTIVALCQYKYWERMWIFQEVVLAREATIYIGPCTMRLVTFQSIIQKLEPSRIESMMPWVEGTTRWAEYDDTERVGLSFVCDLLLYRRRRKFDTTLRHAIQHCRARKATDVRDRIYGLFGVLQARVSSIGVDYHIEPIYLWIKVFAYVCRNEVAVQTPYILSIEQVGERLAEALELEISYETIREFIETQKAIVD</sequence>